<evidence type="ECO:0000313" key="13">
    <source>
        <dbReference type="Proteomes" id="UP000199423"/>
    </source>
</evidence>
<comment type="cofactor">
    <cofactor evidence="1">
        <name>Zn(2+)</name>
        <dbReference type="ChEBI" id="CHEBI:29105"/>
    </cofactor>
</comment>
<dbReference type="InterPro" id="IPR032677">
    <property type="entry name" value="GTP_cyclohydro_II"/>
</dbReference>
<gene>
    <name evidence="12" type="ORF">SAMN04488557_2689</name>
</gene>
<accession>A0A1I7NPT7</accession>
<dbReference type="CDD" id="cd00641">
    <property type="entry name" value="GTP_cyclohydro2"/>
    <property type="match status" value="1"/>
</dbReference>
<dbReference type="RefSeq" id="WP_092868273.1">
    <property type="nucleotide sequence ID" value="NZ_FPCH01000003.1"/>
</dbReference>
<reference evidence="13" key="1">
    <citation type="submission" date="2016-10" db="EMBL/GenBank/DDBJ databases">
        <authorList>
            <person name="Varghese N."/>
            <person name="Submissions S."/>
        </authorList>
    </citation>
    <scope>NUCLEOTIDE SEQUENCE [LARGE SCALE GENOMIC DNA]</scope>
    <source>
        <strain evidence="13">DSM 1565</strain>
    </source>
</reference>
<organism evidence="12 13">
    <name type="scientific">Hyphomicrobium facile</name>
    <dbReference type="NCBI Taxonomy" id="51670"/>
    <lineage>
        <taxon>Bacteria</taxon>
        <taxon>Pseudomonadati</taxon>
        <taxon>Pseudomonadota</taxon>
        <taxon>Alphaproteobacteria</taxon>
        <taxon>Hyphomicrobiales</taxon>
        <taxon>Hyphomicrobiaceae</taxon>
        <taxon>Hyphomicrobium</taxon>
    </lineage>
</organism>
<dbReference type="GO" id="GO:0005829">
    <property type="term" value="C:cytosol"/>
    <property type="evidence" value="ECO:0007669"/>
    <property type="project" value="TreeGrafter"/>
</dbReference>
<dbReference type="NCBIfam" id="NF001591">
    <property type="entry name" value="PRK00393.1"/>
    <property type="match status" value="1"/>
</dbReference>
<feature type="domain" description="GTP cyclohydrolase II" evidence="11">
    <location>
        <begin position="32"/>
        <end position="187"/>
    </location>
</feature>
<dbReference type="UniPathway" id="UPA00275"/>
<sequence>MRISALKAVEPGVLRVVATVLPIELEGEEVLLDAYAYQGDDAAEQLVVLVHRTAEASEATIPLVRIHSGCVTGDIFHSLRCDCHQQLQMALRAICAAPFGALAYAPYQEGRGIGLFKKLQAYALQDQGIDTIDANIEIGAPVDARDYTLAGRALLELGMNTVRLLSNNPLKQQALRALGISVIERVPLVVDPNPHNRRYLETKRLRMAHDC</sequence>
<dbReference type="STRING" id="51670.SAMN04488557_2689"/>
<dbReference type="AlphaFoldDB" id="A0A1I7NPT7"/>
<evidence type="ECO:0000256" key="2">
    <source>
        <dbReference type="ARBA" id="ARBA00004853"/>
    </source>
</evidence>
<dbReference type="GO" id="GO:0008686">
    <property type="term" value="F:3,4-dihydroxy-2-butanone-4-phosphate synthase activity"/>
    <property type="evidence" value="ECO:0007669"/>
    <property type="project" value="TreeGrafter"/>
</dbReference>
<evidence type="ECO:0000256" key="5">
    <source>
        <dbReference type="ARBA" id="ARBA00022723"/>
    </source>
</evidence>
<keyword evidence="5" id="KW-0479">Metal-binding</keyword>
<protein>
    <recommendedName>
        <fullName evidence="3">GTP cyclohydrolase II</fullName>
        <ecNumber evidence="3">3.5.4.25</ecNumber>
    </recommendedName>
</protein>
<dbReference type="Proteomes" id="UP000199423">
    <property type="component" value="Unassembled WGS sequence"/>
</dbReference>
<dbReference type="GO" id="GO:0046872">
    <property type="term" value="F:metal ion binding"/>
    <property type="evidence" value="ECO:0007669"/>
    <property type="project" value="UniProtKB-KW"/>
</dbReference>
<comment type="pathway">
    <text evidence="2">Cofactor biosynthesis; riboflavin biosynthesis; 5-amino-6-(D-ribitylamino)uracil from GTP: step 1/4.</text>
</comment>
<dbReference type="GO" id="GO:0003935">
    <property type="term" value="F:GTP cyclohydrolase II activity"/>
    <property type="evidence" value="ECO:0007669"/>
    <property type="project" value="UniProtKB-EC"/>
</dbReference>
<evidence type="ECO:0000313" key="12">
    <source>
        <dbReference type="EMBL" id="SFV36707.1"/>
    </source>
</evidence>
<keyword evidence="8" id="KW-0862">Zinc</keyword>
<evidence type="ECO:0000256" key="10">
    <source>
        <dbReference type="ARBA" id="ARBA00049295"/>
    </source>
</evidence>
<dbReference type="EMBL" id="FPCH01000003">
    <property type="protein sequence ID" value="SFV36707.1"/>
    <property type="molecule type" value="Genomic_DNA"/>
</dbReference>
<dbReference type="PANTHER" id="PTHR21327">
    <property type="entry name" value="GTP CYCLOHYDROLASE II-RELATED"/>
    <property type="match status" value="1"/>
</dbReference>
<dbReference type="InterPro" id="IPR036144">
    <property type="entry name" value="RibA-like_sf"/>
</dbReference>
<comment type="catalytic activity">
    <reaction evidence="10">
        <text>GTP + 4 H2O = 2,5-diamino-6-hydroxy-4-(5-phosphoribosylamino)-pyrimidine + formate + 2 phosphate + 3 H(+)</text>
        <dbReference type="Rhea" id="RHEA:23704"/>
        <dbReference type="ChEBI" id="CHEBI:15377"/>
        <dbReference type="ChEBI" id="CHEBI:15378"/>
        <dbReference type="ChEBI" id="CHEBI:15740"/>
        <dbReference type="ChEBI" id="CHEBI:37565"/>
        <dbReference type="ChEBI" id="CHEBI:43474"/>
        <dbReference type="ChEBI" id="CHEBI:58614"/>
        <dbReference type="EC" id="3.5.4.25"/>
    </reaction>
</comment>
<dbReference type="GO" id="GO:0009231">
    <property type="term" value="P:riboflavin biosynthetic process"/>
    <property type="evidence" value="ECO:0007669"/>
    <property type="project" value="UniProtKB-UniPathway"/>
</dbReference>
<evidence type="ECO:0000256" key="8">
    <source>
        <dbReference type="ARBA" id="ARBA00022833"/>
    </source>
</evidence>
<dbReference type="Pfam" id="PF00925">
    <property type="entry name" value="GTP_cyclohydro2"/>
    <property type="match status" value="1"/>
</dbReference>
<dbReference type="Gene3D" id="3.40.50.10990">
    <property type="entry name" value="GTP cyclohydrolase II"/>
    <property type="match status" value="1"/>
</dbReference>
<dbReference type="EC" id="3.5.4.25" evidence="3"/>
<evidence type="ECO:0000256" key="3">
    <source>
        <dbReference type="ARBA" id="ARBA00012762"/>
    </source>
</evidence>
<evidence type="ECO:0000256" key="4">
    <source>
        <dbReference type="ARBA" id="ARBA00022619"/>
    </source>
</evidence>
<dbReference type="PANTHER" id="PTHR21327:SF18">
    <property type="entry name" value="3,4-DIHYDROXY-2-BUTANONE 4-PHOSPHATE SYNTHASE"/>
    <property type="match status" value="1"/>
</dbReference>
<dbReference type="GO" id="GO:0005525">
    <property type="term" value="F:GTP binding"/>
    <property type="evidence" value="ECO:0007669"/>
    <property type="project" value="UniProtKB-KW"/>
</dbReference>
<keyword evidence="7 12" id="KW-0378">Hydrolase</keyword>
<evidence type="ECO:0000259" key="11">
    <source>
        <dbReference type="Pfam" id="PF00925"/>
    </source>
</evidence>
<name>A0A1I7NPT7_9HYPH</name>
<keyword evidence="4" id="KW-0686">Riboflavin biosynthesis</keyword>
<dbReference type="InterPro" id="IPR000926">
    <property type="entry name" value="RibA"/>
</dbReference>
<proteinExistence type="predicted"/>
<dbReference type="SUPFAM" id="SSF142695">
    <property type="entry name" value="RibA-like"/>
    <property type="match status" value="1"/>
</dbReference>
<keyword evidence="9" id="KW-0342">GTP-binding</keyword>
<evidence type="ECO:0000256" key="9">
    <source>
        <dbReference type="ARBA" id="ARBA00023134"/>
    </source>
</evidence>
<keyword evidence="13" id="KW-1185">Reference proteome</keyword>
<evidence type="ECO:0000256" key="1">
    <source>
        <dbReference type="ARBA" id="ARBA00001947"/>
    </source>
</evidence>
<evidence type="ECO:0000256" key="6">
    <source>
        <dbReference type="ARBA" id="ARBA00022741"/>
    </source>
</evidence>
<dbReference type="OrthoDB" id="9793111at2"/>
<keyword evidence="6" id="KW-0547">Nucleotide-binding</keyword>
<evidence type="ECO:0000256" key="7">
    <source>
        <dbReference type="ARBA" id="ARBA00022801"/>
    </source>
</evidence>